<dbReference type="EMBL" id="BKCJ010010701">
    <property type="protein sequence ID" value="GEU92747.1"/>
    <property type="molecule type" value="Genomic_DNA"/>
</dbReference>
<dbReference type="InterPro" id="IPR053134">
    <property type="entry name" value="RNA-dir_DNA_polymerase"/>
</dbReference>
<feature type="domain" description="Retrotransposon gag" evidence="3">
    <location>
        <begin position="553"/>
        <end position="645"/>
    </location>
</feature>
<proteinExistence type="predicted"/>
<evidence type="ECO:0000259" key="4">
    <source>
        <dbReference type="Pfam" id="PF17919"/>
    </source>
</evidence>
<reference evidence="5" key="1">
    <citation type="journal article" date="2019" name="Sci. Rep.">
        <title>Draft genome of Tanacetum cinerariifolium, the natural source of mosquito coil.</title>
        <authorList>
            <person name="Yamashiro T."/>
            <person name="Shiraishi A."/>
            <person name="Satake H."/>
            <person name="Nakayama K."/>
        </authorList>
    </citation>
    <scope>NUCLEOTIDE SEQUENCE</scope>
</reference>
<dbReference type="GO" id="GO:0003676">
    <property type="term" value="F:nucleic acid binding"/>
    <property type="evidence" value="ECO:0007669"/>
    <property type="project" value="InterPro"/>
</dbReference>
<feature type="compositionally biased region" description="Polar residues" evidence="1">
    <location>
        <begin position="198"/>
        <end position="211"/>
    </location>
</feature>
<dbReference type="SUPFAM" id="SSF53098">
    <property type="entry name" value="Ribonuclease H-like"/>
    <property type="match status" value="1"/>
</dbReference>
<dbReference type="PANTHER" id="PTHR24559">
    <property type="entry name" value="TRANSPOSON TY3-I GAG-POL POLYPROTEIN"/>
    <property type="match status" value="1"/>
</dbReference>
<dbReference type="Pfam" id="PF03732">
    <property type="entry name" value="Retrotrans_gag"/>
    <property type="match status" value="1"/>
</dbReference>
<feature type="compositionally biased region" description="Acidic residues" evidence="1">
    <location>
        <begin position="445"/>
        <end position="461"/>
    </location>
</feature>
<evidence type="ECO:0000259" key="2">
    <source>
        <dbReference type="Pfam" id="PF00078"/>
    </source>
</evidence>
<dbReference type="InterPro" id="IPR005162">
    <property type="entry name" value="Retrotrans_gag_dom"/>
</dbReference>
<name>A0A6L2P4C2_TANCI</name>
<dbReference type="SUPFAM" id="SSF56672">
    <property type="entry name" value="DNA/RNA polymerases"/>
    <property type="match status" value="1"/>
</dbReference>
<dbReference type="InterPro" id="IPR000477">
    <property type="entry name" value="RT_dom"/>
</dbReference>
<dbReference type="InterPro" id="IPR012337">
    <property type="entry name" value="RNaseH-like_sf"/>
</dbReference>
<dbReference type="AlphaFoldDB" id="A0A6L2P4C2"/>
<protein>
    <recommendedName>
        <fullName evidence="6">Reverse transcriptase domain-containing protein</fullName>
    </recommendedName>
</protein>
<feature type="compositionally biased region" description="Polar residues" evidence="1">
    <location>
        <begin position="425"/>
        <end position="439"/>
    </location>
</feature>
<feature type="region of interest" description="Disordered" evidence="1">
    <location>
        <begin position="235"/>
        <end position="260"/>
    </location>
</feature>
<feature type="domain" description="Reverse transcriptase" evidence="2">
    <location>
        <begin position="808"/>
        <end position="881"/>
    </location>
</feature>
<feature type="region of interest" description="Disordered" evidence="1">
    <location>
        <begin position="187"/>
        <end position="220"/>
    </location>
</feature>
<organism evidence="5">
    <name type="scientific">Tanacetum cinerariifolium</name>
    <name type="common">Dalmatian daisy</name>
    <name type="synonym">Chrysanthemum cinerariifolium</name>
    <dbReference type="NCBI Taxonomy" id="118510"/>
    <lineage>
        <taxon>Eukaryota</taxon>
        <taxon>Viridiplantae</taxon>
        <taxon>Streptophyta</taxon>
        <taxon>Embryophyta</taxon>
        <taxon>Tracheophyta</taxon>
        <taxon>Spermatophyta</taxon>
        <taxon>Magnoliopsida</taxon>
        <taxon>eudicotyledons</taxon>
        <taxon>Gunneridae</taxon>
        <taxon>Pentapetalae</taxon>
        <taxon>asterids</taxon>
        <taxon>campanulids</taxon>
        <taxon>Asterales</taxon>
        <taxon>Asteraceae</taxon>
        <taxon>Asteroideae</taxon>
        <taxon>Anthemideae</taxon>
        <taxon>Anthemidinae</taxon>
        <taxon>Tanacetum</taxon>
    </lineage>
</organism>
<sequence length="1166" mass="132713">MQITKKKVDPSKALDASSVDAESHIRPIYDEEPMAEVQMTAKINVFAIGQQHTKQPEFNNEGEFLKKNYKELFDSIKITRAKTTEHTTSLIATNDKFKAQLQEKGFAIAALKNELRKSTRNSVNTKFAKSSILGKPMSQPLRNQSVVRQPTAFKSERPRFSKPWISSKNMPRFTSNDMVHTHYLEEAKKRTQERSRNSKPSLMPSTRLQSTDNEHPRNSRNVSCVTKFLKEVNSHAKVPSNKTTNRNKPVEQKGVLHKQERQIPTGHRFSIQKTFVVQKKTITHRSCLRWKPTGKIFKTIGLRWVPTGRILTSSTTKIDSSNADITNQYECEQTLDVSAGTSKLSACTSFNPKEEGLRVCSELGLHDHINEQSSSKLVPDVVPLADMTAITMLRSTYADVPSQQELDILFGPLYDEFFNAGSNPSTNIQSTSAPSTHTNVHAEENNNDQAEEGEQLQDDEFTNPFCAPTQEVAETSSHNIGNSNVLTFNQPQDLLLAMLAQVGNQGNVRNQNGNVVNENVQENDRNLLVNDNLVGCSYNQFLACNPKEYDAGSFAGKALTWWNSKICTLSREVVVSMSWNDFKFMMIEEFCPSHEMQKLETELWNHVMIEAGHAAYTDRFHELAMLVPHLVTPESRKIERYVYGLASQIHEMVAAMEPKTMQKAVQISSALTDEAVRNRSIKKVDKKGNMVEPSMDKNGRDDNKRTRTGNVFATTVSPVGRENTGIEHSELGFRYKIEIASGQLVKIDKVIKGCRLEIEGHVFDINLIPFGHESFDVIIGATPVAKSLYRFASFELEELSGKLKELQDNGFIRPRSQFFSKIDLRSGYHQLRVHEQGILKTAFRTRYSHFKFITMPFGLTNAPTIFMDLMNRVCRPYLDKIHLDPSMIKAFMNWKSPRTLTDGEEQELAFQTLKDKLCNAPVLSLPDGLEDFVVYCDASKIRLGCVLMQRELFSDYDCEIRYHPGKANVVADALSRKERVKPKRQPDIPVWKWEGIAMDFVTKLPRTSSGYDTIWVIVDRLTKSAHFLPMHEDYKMDRLARLYLNEILLDMIKDRLKVARDHQKSYADKTRKPLEFSVGDYVLLKVSPWKGVVRFGKKGKLALRFVGPFVIMEKKCFADPTLQVPLDEIRVDAKLNFLEEPMEILEREFKKLKGSRIAIVNVIQEA</sequence>
<dbReference type="InterPro" id="IPR043502">
    <property type="entry name" value="DNA/RNA_pol_sf"/>
</dbReference>
<feature type="domain" description="Reverse transcriptase/retrotransposon-derived protein RNase H-like" evidence="4">
    <location>
        <begin position="904"/>
        <end position="951"/>
    </location>
</feature>
<gene>
    <name evidence="5" type="ORF">Tci_064725</name>
</gene>
<feature type="region of interest" description="Disordered" evidence="1">
    <location>
        <begin position="425"/>
        <end position="462"/>
    </location>
</feature>
<dbReference type="Gene3D" id="3.30.420.10">
    <property type="entry name" value="Ribonuclease H-like superfamily/Ribonuclease H"/>
    <property type="match status" value="1"/>
</dbReference>
<evidence type="ECO:0008006" key="6">
    <source>
        <dbReference type="Google" id="ProtNLM"/>
    </source>
</evidence>
<dbReference type="Gene3D" id="3.10.10.10">
    <property type="entry name" value="HIV Type 1 Reverse Transcriptase, subunit A, domain 1"/>
    <property type="match status" value="1"/>
</dbReference>
<dbReference type="PANTHER" id="PTHR24559:SF444">
    <property type="entry name" value="REVERSE TRANSCRIPTASE DOMAIN-CONTAINING PROTEIN"/>
    <property type="match status" value="1"/>
</dbReference>
<dbReference type="InterPro" id="IPR036397">
    <property type="entry name" value="RNaseH_sf"/>
</dbReference>
<dbReference type="Pfam" id="PF00078">
    <property type="entry name" value="RVT_1"/>
    <property type="match status" value="1"/>
</dbReference>
<comment type="caution">
    <text evidence="5">The sequence shown here is derived from an EMBL/GenBank/DDBJ whole genome shotgun (WGS) entry which is preliminary data.</text>
</comment>
<dbReference type="InterPro" id="IPR041577">
    <property type="entry name" value="RT_RNaseH_2"/>
</dbReference>
<accession>A0A6L2P4C2</accession>
<dbReference type="Pfam" id="PF17919">
    <property type="entry name" value="RT_RNaseH_2"/>
    <property type="match status" value="1"/>
</dbReference>
<dbReference type="Gene3D" id="3.30.70.270">
    <property type="match status" value="1"/>
</dbReference>
<evidence type="ECO:0000259" key="3">
    <source>
        <dbReference type="Pfam" id="PF03732"/>
    </source>
</evidence>
<dbReference type="InterPro" id="IPR043128">
    <property type="entry name" value="Rev_trsase/Diguanyl_cyclase"/>
</dbReference>
<evidence type="ECO:0000313" key="5">
    <source>
        <dbReference type="EMBL" id="GEU92747.1"/>
    </source>
</evidence>
<evidence type="ECO:0000256" key="1">
    <source>
        <dbReference type="SAM" id="MobiDB-lite"/>
    </source>
</evidence>
<feature type="compositionally biased region" description="Basic and acidic residues" evidence="1">
    <location>
        <begin position="187"/>
        <end position="196"/>
    </location>
</feature>